<organism evidence="3 4">
    <name type="scientific">Gillisia hiemivivida</name>
    <dbReference type="NCBI Taxonomy" id="291190"/>
    <lineage>
        <taxon>Bacteria</taxon>
        <taxon>Pseudomonadati</taxon>
        <taxon>Bacteroidota</taxon>
        <taxon>Flavobacteriia</taxon>
        <taxon>Flavobacteriales</taxon>
        <taxon>Flavobacteriaceae</taxon>
        <taxon>Gillisia</taxon>
    </lineage>
</organism>
<comment type="caution">
    <text evidence="3">The sequence shown here is derived from an EMBL/GenBank/DDBJ whole genome shotgun (WGS) entry which is preliminary data.</text>
</comment>
<dbReference type="Pfam" id="PF04784">
    <property type="entry name" value="DUF547"/>
    <property type="match status" value="1"/>
</dbReference>
<protein>
    <submittedName>
        <fullName evidence="3">DUF547 domain-containing protein</fullName>
    </submittedName>
</protein>
<dbReference type="OrthoDB" id="526867at2"/>
<dbReference type="EMBL" id="VORY01000022">
    <property type="protein sequence ID" value="TXD92365.1"/>
    <property type="molecule type" value="Genomic_DNA"/>
</dbReference>
<proteinExistence type="predicted"/>
<evidence type="ECO:0000313" key="4">
    <source>
        <dbReference type="Proteomes" id="UP000321367"/>
    </source>
</evidence>
<dbReference type="RefSeq" id="WP_146933976.1">
    <property type="nucleotide sequence ID" value="NZ_CBCSHZ010000025.1"/>
</dbReference>
<dbReference type="Proteomes" id="UP000321367">
    <property type="component" value="Unassembled WGS sequence"/>
</dbReference>
<dbReference type="PANTHER" id="PTHR34386:SF1">
    <property type="entry name" value="GLUTAREDOXIN-LIKE PROTEIN NRDH"/>
    <property type="match status" value="1"/>
</dbReference>
<gene>
    <name evidence="3" type="ORF">ES724_14100</name>
</gene>
<dbReference type="PANTHER" id="PTHR34386">
    <property type="entry name" value="GLUTAREDOXIN"/>
    <property type="match status" value="1"/>
</dbReference>
<dbReference type="GO" id="GO:0009055">
    <property type="term" value="F:electron transfer activity"/>
    <property type="evidence" value="ECO:0007669"/>
    <property type="project" value="TreeGrafter"/>
</dbReference>
<dbReference type="GO" id="GO:0045454">
    <property type="term" value="P:cell redox homeostasis"/>
    <property type="evidence" value="ECO:0007669"/>
    <property type="project" value="TreeGrafter"/>
</dbReference>
<feature type="chain" id="PRO_5022779734" evidence="1">
    <location>
        <begin position="18"/>
        <end position="235"/>
    </location>
</feature>
<reference evidence="3 4" key="1">
    <citation type="submission" date="2019-08" db="EMBL/GenBank/DDBJ databases">
        <title>Genome sequence of Gillisia hiemivivida IC154 (type strain).</title>
        <authorList>
            <person name="Bowman J.P."/>
        </authorList>
    </citation>
    <scope>NUCLEOTIDE SEQUENCE [LARGE SCALE GENOMIC DNA]</scope>
    <source>
        <strain evidence="3 4">IC154</strain>
    </source>
</reference>
<dbReference type="AlphaFoldDB" id="A0A5C6ZU77"/>
<sequence length="235" mass="27216">MKYFSLLILLISSFSFAQETSKFFDASDSFFKQYVSNGRVKYAEIKQNPKNLQELLSLAKRVKISTEDPDVYKAFWINAYNIAVISGIVKQFPVKSPMDIEGFFNRKKHSLGQKSVTLDDIEKILLLGNYPDESRFHFVLVCAAKGCPPIIAEAYRPETLEKQLQQQTVKAMNSSDFVKIQKDTILLSELMNWYQKDFTKEGVSLIDYINKYRKTAVPPNLKIEFYNYNWELNAL</sequence>
<accession>A0A5C6ZU77</accession>
<name>A0A5C6ZU77_9FLAO</name>
<evidence type="ECO:0000313" key="3">
    <source>
        <dbReference type="EMBL" id="TXD92365.1"/>
    </source>
</evidence>
<dbReference type="InterPro" id="IPR051548">
    <property type="entry name" value="Grx-like_ET"/>
</dbReference>
<evidence type="ECO:0000259" key="2">
    <source>
        <dbReference type="Pfam" id="PF04784"/>
    </source>
</evidence>
<keyword evidence="1" id="KW-0732">Signal</keyword>
<evidence type="ECO:0000256" key="1">
    <source>
        <dbReference type="SAM" id="SignalP"/>
    </source>
</evidence>
<feature type="domain" description="DUF547" evidence="2">
    <location>
        <begin position="72"/>
        <end position="168"/>
    </location>
</feature>
<dbReference type="InterPro" id="IPR006869">
    <property type="entry name" value="DUF547"/>
</dbReference>
<keyword evidence="4" id="KW-1185">Reference proteome</keyword>
<feature type="signal peptide" evidence="1">
    <location>
        <begin position="1"/>
        <end position="17"/>
    </location>
</feature>